<evidence type="ECO:0000313" key="3">
    <source>
        <dbReference type="Proteomes" id="UP000298636"/>
    </source>
</evidence>
<keyword evidence="1" id="KW-1133">Transmembrane helix</keyword>
<evidence type="ECO:0000256" key="1">
    <source>
        <dbReference type="SAM" id="Phobius"/>
    </source>
</evidence>
<evidence type="ECO:0000313" key="2">
    <source>
        <dbReference type="EMBL" id="QCI26337.1"/>
    </source>
</evidence>
<protein>
    <submittedName>
        <fullName evidence="2">Uncharacterized protein</fullName>
    </submittedName>
</protein>
<dbReference type="AlphaFoldDB" id="A0A4D6Y9G3"/>
<name>A0A4D6Y9G3_9GAMM</name>
<dbReference type="EMBL" id="CP032998">
    <property type="protein sequence ID" value="QCI26337.1"/>
    <property type="molecule type" value="Genomic_DNA"/>
</dbReference>
<proteinExistence type="predicted"/>
<keyword evidence="3" id="KW-1185">Reference proteome</keyword>
<gene>
    <name evidence="2" type="ORF">D9V79_00765</name>
</gene>
<reference evidence="2 3" key="1">
    <citation type="submission" date="2018-10" db="EMBL/GenBank/DDBJ databases">
        <title>Comparative functional genomics of the obligate endosymbiont Buchnera aphidicola.</title>
        <authorList>
            <person name="Chong R.A."/>
        </authorList>
    </citation>
    <scope>NUCLEOTIDE SEQUENCE [LARGE SCALE GENOMIC DNA]</scope>
    <source>
        <strain evidence="2 3">Ssp</strain>
    </source>
</reference>
<dbReference type="Proteomes" id="UP000298636">
    <property type="component" value="Chromosome"/>
</dbReference>
<accession>A0A4D6Y9G3</accession>
<sequence>MFHLNIKNYNNPNNLCSFIGIFIECVSFICLLIFSYVYPIYYSTEYVLEFFQFHINKSL</sequence>
<keyword evidence="1" id="KW-0812">Transmembrane</keyword>
<feature type="transmembrane region" description="Helical" evidence="1">
    <location>
        <begin position="21"/>
        <end position="41"/>
    </location>
</feature>
<keyword evidence="1" id="KW-0472">Membrane</keyword>
<organism evidence="2 3">
    <name type="scientific">Buchnera aphidicola</name>
    <name type="common">Stegophylla sp.</name>
    <dbReference type="NCBI Taxonomy" id="2315800"/>
    <lineage>
        <taxon>Bacteria</taxon>
        <taxon>Pseudomonadati</taxon>
        <taxon>Pseudomonadota</taxon>
        <taxon>Gammaproteobacteria</taxon>
        <taxon>Enterobacterales</taxon>
        <taxon>Erwiniaceae</taxon>
        <taxon>Buchnera</taxon>
    </lineage>
</organism>